<dbReference type="InterPro" id="IPR030676">
    <property type="entry name" value="CitT-rel"/>
</dbReference>
<reference evidence="8" key="1">
    <citation type="submission" date="2022-10" db="EMBL/GenBank/DDBJ databases">
        <title>The complete genomes of actinobacterial strains from the NBC collection.</title>
        <authorList>
            <person name="Joergensen T.S."/>
            <person name="Alvarez Arevalo M."/>
            <person name="Sterndorff E.B."/>
            <person name="Faurdal D."/>
            <person name="Vuksanovic O."/>
            <person name="Mourched A.-S."/>
            <person name="Charusanti P."/>
            <person name="Shaw S."/>
            <person name="Blin K."/>
            <person name="Weber T."/>
        </authorList>
    </citation>
    <scope>NUCLEOTIDE SEQUENCE</scope>
    <source>
        <strain evidence="8">NBC_00093</strain>
    </source>
</reference>
<dbReference type="GO" id="GO:0016020">
    <property type="term" value="C:membrane"/>
    <property type="evidence" value="ECO:0007669"/>
    <property type="project" value="UniProtKB-SubCell"/>
</dbReference>
<organism evidence="8">
    <name type="scientific">Streptomyces sp. NBC_00093</name>
    <dbReference type="NCBI Taxonomy" id="2975649"/>
    <lineage>
        <taxon>Bacteria</taxon>
        <taxon>Bacillati</taxon>
        <taxon>Actinomycetota</taxon>
        <taxon>Actinomycetes</taxon>
        <taxon>Kitasatosporales</taxon>
        <taxon>Streptomycetaceae</taxon>
        <taxon>Streptomyces</taxon>
    </lineage>
</organism>
<feature type="transmembrane region" description="Helical" evidence="7">
    <location>
        <begin position="197"/>
        <end position="222"/>
    </location>
</feature>
<dbReference type="PANTHER" id="PTHR42826">
    <property type="entry name" value="DICARBOXYLATE TRANSPORTER 2.1, CHLOROPLASTIC"/>
    <property type="match status" value="1"/>
</dbReference>
<feature type="transmembrane region" description="Helical" evidence="7">
    <location>
        <begin position="61"/>
        <end position="90"/>
    </location>
</feature>
<keyword evidence="5 7" id="KW-0472">Membrane</keyword>
<feature type="transmembrane region" description="Helical" evidence="7">
    <location>
        <begin position="316"/>
        <end position="337"/>
    </location>
</feature>
<evidence type="ECO:0000256" key="3">
    <source>
        <dbReference type="ARBA" id="ARBA00022692"/>
    </source>
</evidence>
<dbReference type="PIRSF" id="PIRSF002457">
    <property type="entry name" value="DASS"/>
    <property type="match status" value="1"/>
</dbReference>
<evidence type="ECO:0000256" key="7">
    <source>
        <dbReference type="SAM" id="Phobius"/>
    </source>
</evidence>
<gene>
    <name evidence="8" type="ORF">OHA22_47090</name>
</gene>
<accession>A0AAU2ADK8</accession>
<feature type="transmembrane region" description="Helical" evidence="7">
    <location>
        <begin position="294"/>
        <end position="310"/>
    </location>
</feature>
<feature type="transmembrane region" description="Helical" evidence="7">
    <location>
        <begin position="110"/>
        <end position="129"/>
    </location>
</feature>
<dbReference type="EMBL" id="CP108222">
    <property type="protein sequence ID" value="WTT22577.1"/>
    <property type="molecule type" value="Genomic_DNA"/>
</dbReference>
<keyword evidence="4 7" id="KW-1133">Transmembrane helix</keyword>
<evidence type="ECO:0000256" key="5">
    <source>
        <dbReference type="ARBA" id="ARBA00023136"/>
    </source>
</evidence>
<evidence type="ECO:0000256" key="1">
    <source>
        <dbReference type="ARBA" id="ARBA00004141"/>
    </source>
</evidence>
<dbReference type="InterPro" id="IPR001898">
    <property type="entry name" value="SLC13A/DASS"/>
</dbReference>
<dbReference type="NCBIfam" id="TIGR00785">
    <property type="entry name" value="dass"/>
    <property type="match status" value="1"/>
</dbReference>
<feature type="transmembrane region" description="Helical" evidence="7">
    <location>
        <begin position="467"/>
        <end position="490"/>
    </location>
</feature>
<sequence length="496" mass="52234">MSPFRDTEGSPAGSAPDPTTSRSRSRRDTAWTTLKWLAPVTAGLIVWLLPQPDGIRSGGWAVLAIFTATVLGLILQPLPLGAVALVGLTATMITGTLEPDVALSGFSEPTIWLIVAAFFISLGFTKTGLGRRIALLFVRALGRSSLGLAYGITLTDLVLAPATPSNTARSGGVIHPVIRSLSATAGSHPGDESRRKLGAYLSVTAMQVNTVTSAMFLTSMAANPLVQKLAADQGVHLTWTSWAVAAIVPGLVALLVLPALLYRVFPPELRRTPEAPGQARAQLAELGRMSRSEWTMAAVFVLLLLLWSVGGQAWDLSATVSAFTGVALLLVTGVLTWDDLVAEKPAWTTLVWFSVLVMMAGRLQDLGVIGWFSDSITDAVSGVGWQAAFVALTLVYLFSHYLFASNTAHVAAMYAAFLTAAVATGAPPVMAALVLGFISSLYGGLTHYASGPAPVLFGGGYVTLGEWWRTGLAAAAANIVIWMGVGAVWLKILGHW</sequence>
<feature type="transmembrane region" description="Helical" evidence="7">
    <location>
        <begin position="384"/>
        <end position="403"/>
    </location>
</feature>
<evidence type="ECO:0000313" key="8">
    <source>
        <dbReference type="EMBL" id="WTT22577.1"/>
    </source>
</evidence>
<feature type="region of interest" description="Disordered" evidence="6">
    <location>
        <begin position="1"/>
        <end position="27"/>
    </location>
</feature>
<keyword evidence="3 7" id="KW-0812">Transmembrane</keyword>
<dbReference type="AlphaFoldDB" id="A0AAU2ADK8"/>
<feature type="transmembrane region" description="Helical" evidence="7">
    <location>
        <begin position="349"/>
        <end position="372"/>
    </location>
</feature>
<comment type="subcellular location">
    <subcellularLocation>
        <location evidence="1">Membrane</location>
        <topology evidence="1">Multi-pass membrane protein</topology>
    </subcellularLocation>
</comment>
<evidence type="ECO:0000256" key="2">
    <source>
        <dbReference type="ARBA" id="ARBA00007349"/>
    </source>
</evidence>
<evidence type="ECO:0000256" key="4">
    <source>
        <dbReference type="ARBA" id="ARBA00022989"/>
    </source>
</evidence>
<evidence type="ECO:0000256" key="6">
    <source>
        <dbReference type="SAM" id="MobiDB-lite"/>
    </source>
</evidence>
<dbReference type="Pfam" id="PF00939">
    <property type="entry name" value="Na_sulph_symp"/>
    <property type="match status" value="1"/>
</dbReference>
<feature type="transmembrane region" description="Helical" evidence="7">
    <location>
        <begin position="415"/>
        <end position="438"/>
    </location>
</feature>
<proteinExistence type="inferred from homology"/>
<dbReference type="GO" id="GO:0022857">
    <property type="term" value="F:transmembrane transporter activity"/>
    <property type="evidence" value="ECO:0007669"/>
    <property type="project" value="InterPro"/>
</dbReference>
<protein>
    <submittedName>
        <fullName evidence="8">Anion permease</fullName>
    </submittedName>
</protein>
<feature type="transmembrane region" description="Helical" evidence="7">
    <location>
        <begin position="30"/>
        <end position="49"/>
    </location>
</feature>
<comment type="similarity">
    <text evidence="2">Belongs to the SLC13A/DASS transporter (TC 2.A.47) family. DIT1 subfamily.</text>
</comment>
<feature type="transmembrane region" description="Helical" evidence="7">
    <location>
        <begin position="242"/>
        <end position="262"/>
    </location>
</feature>
<name>A0AAU2ADK8_9ACTN</name>